<dbReference type="AlphaFoldDB" id="A0A2I0R0J2"/>
<dbReference type="RefSeq" id="WP_101335152.1">
    <property type="nucleotide sequence ID" value="NZ_PJNI01000013.1"/>
</dbReference>
<keyword evidence="2" id="KW-1185">Reference proteome</keyword>
<accession>A0A2I0R0J2</accession>
<comment type="caution">
    <text evidence="1">The sequence shown here is derived from an EMBL/GenBank/DDBJ whole genome shotgun (WGS) entry which is preliminary data.</text>
</comment>
<dbReference type="OrthoDB" id="1428203at2"/>
<protein>
    <submittedName>
        <fullName evidence="1">Uncharacterized protein</fullName>
    </submittedName>
</protein>
<dbReference type="EMBL" id="PJNI01000013">
    <property type="protein sequence ID" value="PKR80094.1"/>
    <property type="molecule type" value="Genomic_DNA"/>
</dbReference>
<sequence>MEKGIVIVSEWIDKKTMRDIESIVERKVLGFSRIDYVFYTHDKKHSFEDCPQKNIYLTSKDFSLFGKLRNTMLKQILQEKDVNYLIINVEGSGSILKKIIKNSRLISVGINLSDLSFNNLAIAIEAGTTEEFFEKTNNYLHKIKN</sequence>
<evidence type="ECO:0000313" key="1">
    <source>
        <dbReference type="EMBL" id="PKR80094.1"/>
    </source>
</evidence>
<gene>
    <name evidence="1" type="ORF">CW751_11350</name>
</gene>
<reference evidence="1 2" key="1">
    <citation type="submission" date="2017-12" db="EMBL/GenBank/DDBJ databases">
        <title>The draft genome sequence of Brumimicrobium saltpan LHR20.</title>
        <authorList>
            <person name="Do Z.-J."/>
            <person name="Luo H.-R."/>
        </authorList>
    </citation>
    <scope>NUCLEOTIDE SEQUENCE [LARGE SCALE GENOMIC DNA]</scope>
    <source>
        <strain evidence="1 2">LHR20</strain>
    </source>
</reference>
<dbReference type="Pfam" id="PF21857">
    <property type="entry name" value="DUF6913"/>
    <property type="match status" value="1"/>
</dbReference>
<dbReference type="InterPro" id="IPR054207">
    <property type="entry name" value="DUF6913"/>
</dbReference>
<evidence type="ECO:0000313" key="2">
    <source>
        <dbReference type="Proteomes" id="UP000236654"/>
    </source>
</evidence>
<organism evidence="1 2">
    <name type="scientific">Brumimicrobium salinarum</name>
    <dbReference type="NCBI Taxonomy" id="2058658"/>
    <lineage>
        <taxon>Bacteria</taxon>
        <taxon>Pseudomonadati</taxon>
        <taxon>Bacteroidota</taxon>
        <taxon>Flavobacteriia</taxon>
        <taxon>Flavobacteriales</taxon>
        <taxon>Crocinitomicaceae</taxon>
        <taxon>Brumimicrobium</taxon>
    </lineage>
</organism>
<name>A0A2I0R0J2_9FLAO</name>
<proteinExistence type="predicted"/>
<dbReference type="Proteomes" id="UP000236654">
    <property type="component" value="Unassembled WGS sequence"/>
</dbReference>